<comment type="caution">
    <text evidence="10">The sequence shown here is derived from an EMBL/GenBank/DDBJ whole genome shotgun (WGS) entry which is preliminary data.</text>
</comment>
<evidence type="ECO:0000256" key="5">
    <source>
        <dbReference type="PIRSR" id="PIRSR036289-50"/>
    </source>
</evidence>
<dbReference type="GO" id="GO:0016757">
    <property type="term" value="F:glycosyltransferase activity"/>
    <property type="evidence" value="ECO:0007669"/>
    <property type="project" value="UniProtKB-KW"/>
</dbReference>
<dbReference type="PANTHER" id="PTHR11051:SF8">
    <property type="entry name" value="PROTEIN-GLUCOSYLGALACTOSYLHYDROXYLYSINE GLUCOSIDASE"/>
    <property type="match status" value="1"/>
</dbReference>
<dbReference type="GO" id="GO:0004553">
    <property type="term" value="F:hydrolase activity, hydrolyzing O-glycosyl compounds"/>
    <property type="evidence" value="ECO:0007669"/>
    <property type="project" value="TreeGrafter"/>
</dbReference>
<dbReference type="InterPro" id="IPR037018">
    <property type="entry name" value="GH65_N"/>
</dbReference>
<evidence type="ECO:0000256" key="1">
    <source>
        <dbReference type="ARBA" id="ARBA00006768"/>
    </source>
</evidence>
<dbReference type="PANTHER" id="PTHR11051">
    <property type="entry name" value="GLYCOSYL HYDROLASE-RELATED"/>
    <property type="match status" value="1"/>
</dbReference>
<dbReference type="Pfam" id="PF03633">
    <property type="entry name" value="Glyco_hydro_65C"/>
    <property type="match status" value="1"/>
</dbReference>
<feature type="active site" description="Proton donor" evidence="5">
    <location>
        <position position="489"/>
    </location>
</feature>
<organism evidence="10 11">
    <name type="scientific">Nocardiopsis composta</name>
    <dbReference type="NCBI Taxonomy" id="157465"/>
    <lineage>
        <taxon>Bacteria</taxon>
        <taxon>Bacillati</taxon>
        <taxon>Actinomycetota</taxon>
        <taxon>Actinomycetes</taxon>
        <taxon>Streptosporangiales</taxon>
        <taxon>Nocardiopsidaceae</taxon>
        <taxon>Nocardiopsis</taxon>
    </lineage>
</organism>
<dbReference type="GO" id="GO:0030246">
    <property type="term" value="F:carbohydrate binding"/>
    <property type="evidence" value="ECO:0007669"/>
    <property type="project" value="InterPro"/>
</dbReference>
<dbReference type="Gene3D" id="2.70.98.40">
    <property type="entry name" value="Glycoside hydrolase, family 65, N-terminal domain"/>
    <property type="match status" value="1"/>
</dbReference>
<dbReference type="InterPro" id="IPR005195">
    <property type="entry name" value="Glyco_hydro_65_M"/>
</dbReference>
<keyword evidence="4" id="KW-0326">Glycosidase</keyword>
<dbReference type="EMBL" id="JACHDB010000001">
    <property type="protein sequence ID" value="MBB5431148.1"/>
    <property type="molecule type" value="Genomic_DNA"/>
</dbReference>
<evidence type="ECO:0000259" key="9">
    <source>
        <dbReference type="Pfam" id="PF03636"/>
    </source>
</evidence>
<comment type="similarity">
    <text evidence="1">Belongs to the glycosyl hydrolase 65 family.</text>
</comment>
<dbReference type="Pfam" id="PF03636">
    <property type="entry name" value="Glyco_hydro_65N"/>
    <property type="match status" value="1"/>
</dbReference>
<dbReference type="InterPro" id="IPR008928">
    <property type="entry name" value="6-hairpin_glycosidase_sf"/>
</dbReference>
<dbReference type="RefSeq" id="WP_184390283.1">
    <property type="nucleotide sequence ID" value="NZ_BAAAJD010000015.1"/>
</dbReference>
<sequence length="793" mass="87046">MSRWRLVYEGPGGEHTGTREALCTLGNGFFATRGAAPEARADGVNYPGTYIAGCYDRAVSTVDGHRVENEDLVNAPDWLPLTFRCGDGGWCTGPDPAAPARTELDMRRGVLTRTFHAVDGEGRRTRVVQRRLVSMDDPHLAALETTLVAENWSGRLTVRSALDGEVANTGVARYRGLAAEHLRPAGAGGGAAGTVWLRCTTAESGVGIALAARTRVSRGPAPVHSAPPARPAWAGCDLAVDLPEGGQATVEKVAALYTSRDRAVGDPLGAARAAADRAGHFDALLRRHAAAWRRLWRACAVDAGDEDDRRVLNLHLFHLLQTVSPHTADLDAGVPARGLHGEAYRGHVFWDELFVLPFLNLRFPETARALLRYRWRRLPAARRAAREAGLRGALFPWQSGSDGREESQRLHLNPRSGRWVPDHSRLQRHVGLAIAYNVWQHHQATGDVSFLAEFGAELLVEVARAFADTAVYDRALDRYRIRGVMGPDEYHDGMPDRSAPGLDDNAYTNVMAVWVMLRALDALEALPGPCRTALKESVGLAPEETARFEAISRRMHVPFHDGVISQFAGYESLAELDWAAYRARYGDIRRLDRILEAEGDTCNRYRVSKQADVLMLFFLLSADELAGLLEGLELPYDPGLIPRTVRYYLERTCHGSTLSSVVHAWVLSRTDRAASWRFFREALRSDIDDSQGGTTAEGIHLGAMAGTVDLLTRCYTGLELRDGALHLSPLTPAELPALSFELRYRDHWGVRLEVDGESARVSVPPSAAPPFPVELKGRRATAAPRTSCELPLH</sequence>
<keyword evidence="10" id="KW-0378">Hydrolase</keyword>
<evidence type="ECO:0000256" key="3">
    <source>
        <dbReference type="ARBA" id="ARBA00022679"/>
    </source>
</evidence>
<dbReference type="Pfam" id="PF03632">
    <property type="entry name" value="Glyco_hydro_65m"/>
    <property type="match status" value="1"/>
</dbReference>
<dbReference type="Gene3D" id="2.60.420.10">
    <property type="entry name" value="Maltose phosphorylase, domain 3"/>
    <property type="match status" value="1"/>
</dbReference>
<dbReference type="InterPro" id="IPR005194">
    <property type="entry name" value="Glyco_hydro_65_C"/>
</dbReference>
<evidence type="ECO:0000259" key="8">
    <source>
        <dbReference type="Pfam" id="PF03633"/>
    </source>
</evidence>
<keyword evidence="2" id="KW-0328">Glycosyltransferase</keyword>
<dbReference type="FunFam" id="1.50.10.10:FF:000053">
    <property type="entry name" value="Putative glycosyl hydrolase"/>
    <property type="match status" value="1"/>
</dbReference>
<dbReference type="PIRSF" id="PIRSF036289">
    <property type="entry name" value="Glycosyl_hydrolase_malt_phosph"/>
    <property type="match status" value="1"/>
</dbReference>
<evidence type="ECO:0000313" key="10">
    <source>
        <dbReference type="EMBL" id="MBB5431148.1"/>
    </source>
</evidence>
<dbReference type="Gene3D" id="1.50.10.10">
    <property type="match status" value="1"/>
</dbReference>
<evidence type="ECO:0000259" key="7">
    <source>
        <dbReference type="Pfam" id="PF03632"/>
    </source>
</evidence>
<dbReference type="AlphaFoldDB" id="A0A7W8QJW3"/>
<evidence type="ECO:0000256" key="4">
    <source>
        <dbReference type="ARBA" id="ARBA00023295"/>
    </source>
</evidence>
<evidence type="ECO:0000256" key="2">
    <source>
        <dbReference type="ARBA" id="ARBA00022676"/>
    </source>
</evidence>
<protein>
    <submittedName>
        <fullName evidence="10">Trehalose/maltose hydrolase-like predicted phosphorylase</fullName>
    </submittedName>
</protein>
<feature type="domain" description="Glycoside hydrolase family 65 N-terminal" evidence="9">
    <location>
        <begin position="14"/>
        <end position="260"/>
    </location>
</feature>
<keyword evidence="11" id="KW-1185">Reference proteome</keyword>
<accession>A0A7W8QJW3</accession>
<feature type="domain" description="Glycoside hydrolase family 65 C-terminal" evidence="8">
    <location>
        <begin position="718"/>
        <end position="781"/>
    </location>
</feature>
<evidence type="ECO:0000256" key="6">
    <source>
        <dbReference type="PIRSR" id="PIRSR036289-51"/>
    </source>
</evidence>
<evidence type="ECO:0000313" key="11">
    <source>
        <dbReference type="Proteomes" id="UP000572635"/>
    </source>
</evidence>
<dbReference type="GO" id="GO:0005975">
    <property type="term" value="P:carbohydrate metabolic process"/>
    <property type="evidence" value="ECO:0007669"/>
    <property type="project" value="InterPro"/>
</dbReference>
<dbReference type="SUPFAM" id="SSF48208">
    <property type="entry name" value="Six-hairpin glycosidases"/>
    <property type="match status" value="1"/>
</dbReference>
<dbReference type="SUPFAM" id="SSF74650">
    <property type="entry name" value="Galactose mutarotase-like"/>
    <property type="match status" value="1"/>
</dbReference>
<feature type="domain" description="Glycoside hydrolase family 65 central catalytic" evidence="7">
    <location>
        <begin position="314"/>
        <end position="708"/>
    </location>
</feature>
<feature type="binding site" evidence="6">
    <location>
        <begin position="609"/>
        <end position="610"/>
    </location>
    <ligand>
        <name>substrate</name>
    </ligand>
</feature>
<dbReference type="InterPro" id="IPR005196">
    <property type="entry name" value="Glyco_hydro_65_N"/>
</dbReference>
<reference evidence="10 11" key="1">
    <citation type="submission" date="2020-08" db="EMBL/GenBank/DDBJ databases">
        <title>Sequencing the genomes of 1000 actinobacteria strains.</title>
        <authorList>
            <person name="Klenk H.-P."/>
        </authorList>
    </citation>
    <scope>NUCLEOTIDE SEQUENCE [LARGE SCALE GENOMIC DNA]</scope>
    <source>
        <strain evidence="10 11">DSM 44551</strain>
    </source>
</reference>
<name>A0A7W8QJW3_9ACTN</name>
<dbReference type="InterPro" id="IPR012341">
    <property type="entry name" value="6hp_glycosidase-like_sf"/>
</dbReference>
<proteinExistence type="inferred from homology"/>
<dbReference type="InterPro" id="IPR017045">
    <property type="entry name" value="Malt_Pase/Glycosyl_Hdrlase"/>
</dbReference>
<keyword evidence="3" id="KW-0808">Transferase</keyword>
<gene>
    <name evidence="10" type="ORF">HDA36_001232</name>
</gene>
<dbReference type="Proteomes" id="UP000572635">
    <property type="component" value="Unassembled WGS sequence"/>
</dbReference>
<dbReference type="InterPro" id="IPR011013">
    <property type="entry name" value="Gal_mutarotase_sf_dom"/>
</dbReference>
<feature type="binding site" evidence="6">
    <location>
        <begin position="350"/>
        <end position="351"/>
    </location>
    <ligand>
        <name>substrate</name>
    </ligand>
</feature>